<dbReference type="EMBL" id="CAUYUJ010014530">
    <property type="protein sequence ID" value="CAK0842706.1"/>
    <property type="molecule type" value="Genomic_DNA"/>
</dbReference>
<name>A0ABN9TB04_9DINO</name>
<protein>
    <recommendedName>
        <fullName evidence="1">Reverse transcriptase Ty1/copia-type domain-containing protein</fullName>
    </recommendedName>
</protein>
<gene>
    <name evidence="2" type="ORF">PCOR1329_LOCUS37377</name>
</gene>
<dbReference type="Proteomes" id="UP001189429">
    <property type="component" value="Unassembled WGS sequence"/>
</dbReference>
<sequence length="490" mass="55531">MINEIATRVAWELLGDADPAKPDGNASALSASVTDKHFQAVTRIEASACKACVDRCRSGQTKRVLLAATRPFRTWGPGEKEILQELAKVPTTMSSTSQVQKTGITFQTEKTRRHRRRRTRLLQETKCFDHSTRQRIMKHLADKIWMEKLQVLIDLPRRETFLRPLALRKPKGIWKVDALGAASLRQKGDARWMAPWQYDQKAKRSDLVGFVGEEEQHWAIMVVFALDESEVGQLCWKPGKALAAMVKQNKAEVKLNNFSAEGRAKLPTAKSNKVKSFLKYRVCEAARRAGVHRGALMQVRWVITRKETGDLKARLVFLGFTDPGLGQMKTASSTCSRRARRTFLGVSASMGFHIFRGDVKAVSLQEDFGDENRNVLAEPVRELREAMRLEHHQCIRLKNAVYGLVNAPRRWLTRVRKDIPNLGWVESTTEPCMWCPPDSGGHLRRLAVARVDVFMIAIDQQSEFAVGALQKLQQAREWGSWESQDFVQCG</sequence>
<comment type="caution">
    <text evidence="2">The sequence shown here is derived from an EMBL/GenBank/DDBJ whole genome shotgun (WGS) entry which is preliminary data.</text>
</comment>
<reference evidence="2" key="1">
    <citation type="submission" date="2023-10" db="EMBL/GenBank/DDBJ databases">
        <authorList>
            <person name="Chen Y."/>
            <person name="Shah S."/>
            <person name="Dougan E. K."/>
            <person name="Thang M."/>
            <person name="Chan C."/>
        </authorList>
    </citation>
    <scope>NUCLEOTIDE SEQUENCE [LARGE SCALE GENOMIC DNA]</scope>
</reference>
<evidence type="ECO:0000313" key="3">
    <source>
        <dbReference type="Proteomes" id="UP001189429"/>
    </source>
</evidence>
<evidence type="ECO:0000259" key="1">
    <source>
        <dbReference type="Pfam" id="PF07727"/>
    </source>
</evidence>
<feature type="domain" description="Reverse transcriptase Ty1/copia-type" evidence="1">
    <location>
        <begin position="298"/>
        <end position="443"/>
    </location>
</feature>
<organism evidence="2 3">
    <name type="scientific">Prorocentrum cordatum</name>
    <dbReference type="NCBI Taxonomy" id="2364126"/>
    <lineage>
        <taxon>Eukaryota</taxon>
        <taxon>Sar</taxon>
        <taxon>Alveolata</taxon>
        <taxon>Dinophyceae</taxon>
        <taxon>Prorocentrales</taxon>
        <taxon>Prorocentraceae</taxon>
        <taxon>Prorocentrum</taxon>
    </lineage>
</organism>
<evidence type="ECO:0000313" key="2">
    <source>
        <dbReference type="EMBL" id="CAK0842706.1"/>
    </source>
</evidence>
<accession>A0ABN9TB04</accession>
<dbReference type="InterPro" id="IPR013103">
    <property type="entry name" value="RVT_2"/>
</dbReference>
<dbReference type="Pfam" id="PF07727">
    <property type="entry name" value="RVT_2"/>
    <property type="match status" value="1"/>
</dbReference>
<feature type="non-terminal residue" evidence="2">
    <location>
        <position position="490"/>
    </location>
</feature>
<keyword evidence="3" id="KW-1185">Reference proteome</keyword>
<proteinExistence type="predicted"/>